<dbReference type="Proteomes" id="UP001328107">
    <property type="component" value="Unassembled WGS sequence"/>
</dbReference>
<dbReference type="Pfam" id="PF10326">
    <property type="entry name" value="7TM_GPCR_Str"/>
    <property type="match status" value="1"/>
</dbReference>
<evidence type="ECO:0000256" key="1">
    <source>
        <dbReference type="SAM" id="Phobius"/>
    </source>
</evidence>
<sequence length="336" mass="37655">QILPGFLNLNIVCIGADTIAVLLNTGLLYLMRTRPTQLDQTTVKYAALFSVLSIIFAIGHALTQPFFVAINGLGVTFSGSFLHDYWISGHITNFVISPCYMAMLECGAINFLYKYAVTCSPSLRHRLSSPLFIAGLWTLGATWIILFIASNQIYGIPNKSFVEKAALTLNDHFHTDFRKVPFGGVEAESYETEQGIGIMLATINYVSTIFTCLGTMIFCGWRIQRTIGEDKMSERVRRLHGRALRLLTLQTLNPIIFAVLPGIIPVVFMKSGKNLPEIVSWANAYALMLFPLLNPIIFVICTKEYRNWLINYILHHSHVRSMENVRLSIGPTLTIT</sequence>
<dbReference type="PANTHER" id="PTHR46178">
    <property type="entry name" value="SEVEN TM RECEPTOR"/>
    <property type="match status" value="1"/>
</dbReference>
<dbReference type="PANTHER" id="PTHR46178:SF9">
    <property type="entry name" value="SEVEN TM RECEPTOR"/>
    <property type="match status" value="1"/>
</dbReference>
<dbReference type="AlphaFoldDB" id="A0AAN5C9V5"/>
<feature type="transmembrane region" description="Helical" evidence="1">
    <location>
        <begin position="6"/>
        <end position="31"/>
    </location>
</feature>
<keyword evidence="3" id="KW-1185">Reference proteome</keyword>
<reference evidence="3" key="1">
    <citation type="submission" date="2022-10" db="EMBL/GenBank/DDBJ databases">
        <title>Genome assembly of Pristionchus species.</title>
        <authorList>
            <person name="Yoshida K."/>
            <person name="Sommer R.J."/>
        </authorList>
    </citation>
    <scope>NUCLEOTIDE SEQUENCE [LARGE SCALE GENOMIC DNA]</scope>
    <source>
        <strain evidence="3">RS5460</strain>
    </source>
</reference>
<name>A0AAN5C9V5_9BILA</name>
<evidence type="ECO:0008006" key="4">
    <source>
        <dbReference type="Google" id="ProtNLM"/>
    </source>
</evidence>
<keyword evidence="1" id="KW-0472">Membrane</keyword>
<feature type="non-terminal residue" evidence="2">
    <location>
        <position position="336"/>
    </location>
</feature>
<feature type="transmembrane region" description="Helical" evidence="1">
    <location>
        <begin position="90"/>
        <end position="113"/>
    </location>
</feature>
<protein>
    <recommendedName>
        <fullName evidence="4">G protein-coupled receptor</fullName>
    </recommendedName>
</protein>
<feature type="transmembrane region" description="Helical" evidence="1">
    <location>
        <begin position="196"/>
        <end position="223"/>
    </location>
</feature>
<dbReference type="SUPFAM" id="SSF81321">
    <property type="entry name" value="Family A G protein-coupled receptor-like"/>
    <property type="match status" value="1"/>
</dbReference>
<organism evidence="2 3">
    <name type="scientific">Pristionchus mayeri</name>
    <dbReference type="NCBI Taxonomy" id="1317129"/>
    <lineage>
        <taxon>Eukaryota</taxon>
        <taxon>Metazoa</taxon>
        <taxon>Ecdysozoa</taxon>
        <taxon>Nematoda</taxon>
        <taxon>Chromadorea</taxon>
        <taxon>Rhabditida</taxon>
        <taxon>Rhabditina</taxon>
        <taxon>Diplogasteromorpha</taxon>
        <taxon>Diplogasteroidea</taxon>
        <taxon>Neodiplogasteridae</taxon>
        <taxon>Pristionchus</taxon>
    </lineage>
</organism>
<evidence type="ECO:0000313" key="2">
    <source>
        <dbReference type="EMBL" id="GMR43368.1"/>
    </source>
</evidence>
<feature type="transmembrane region" description="Helical" evidence="1">
    <location>
        <begin position="43"/>
        <end position="70"/>
    </location>
</feature>
<keyword evidence="1" id="KW-1133">Transmembrane helix</keyword>
<feature type="transmembrane region" description="Helical" evidence="1">
    <location>
        <begin position="244"/>
        <end position="268"/>
    </location>
</feature>
<feature type="transmembrane region" description="Helical" evidence="1">
    <location>
        <begin position="280"/>
        <end position="301"/>
    </location>
</feature>
<dbReference type="Gene3D" id="1.20.1070.10">
    <property type="entry name" value="Rhodopsin 7-helix transmembrane proteins"/>
    <property type="match status" value="1"/>
</dbReference>
<gene>
    <name evidence="2" type="ORF">PMAYCL1PPCAC_13563</name>
</gene>
<accession>A0AAN5C9V5</accession>
<dbReference type="EMBL" id="BTRK01000003">
    <property type="protein sequence ID" value="GMR43368.1"/>
    <property type="molecule type" value="Genomic_DNA"/>
</dbReference>
<evidence type="ECO:0000313" key="3">
    <source>
        <dbReference type="Proteomes" id="UP001328107"/>
    </source>
</evidence>
<feature type="non-terminal residue" evidence="2">
    <location>
        <position position="1"/>
    </location>
</feature>
<proteinExistence type="predicted"/>
<keyword evidence="1" id="KW-0812">Transmembrane</keyword>
<dbReference type="InterPro" id="IPR019428">
    <property type="entry name" value="7TM_GPCR_serpentine_rcpt_Str"/>
</dbReference>
<comment type="caution">
    <text evidence="2">The sequence shown here is derived from an EMBL/GenBank/DDBJ whole genome shotgun (WGS) entry which is preliminary data.</text>
</comment>
<feature type="transmembrane region" description="Helical" evidence="1">
    <location>
        <begin position="134"/>
        <end position="154"/>
    </location>
</feature>